<dbReference type="EMBL" id="MW046597">
    <property type="protein sequence ID" value="QTE04058.1"/>
    <property type="molecule type" value="Genomic_DNA"/>
</dbReference>
<name>A0A8A4XE44_9VIRU</name>
<organism evidence="2">
    <name type="scientific">Turdus pallidus parvoviridae sp</name>
    <dbReference type="NCBI Taxonomy" id="2794526"/>
    <lineage>
        <taxon>Viruses</taxon>
        <taxon>Monodnaviria</taxon>
        <taxon>Shotokuvirae</taxon>
        <taxon>Cossaviricota</taxon>
        <taxon>Quintoviricetes</taxon>
        <taxon>Piccovirales</taxon>
        <taxon>Parvoviridae</taxon>
    </lineage>
</organism>
<evidence type="ECO:0000313" key="2">
    <source>
        <dbReference type="EMBL" id="QTE04058.1"/>
    </source>
</evidence>
<proteinExistence type="predicted"/>
<sequence>MPKTKAEKEIDEDKYTKNYVAGAGEVKEQVYDSEMKDEVKKEPWAEKGNVDMGDAANAEDDVMGTSGKIALNGVKKGDGPGGFASVGGANMGYNKIPRHMHDRKFTLTCKKVVRYDCLGSAEDTMVRTLNNTIWISSGTGNVPVEGPGTTIDYGWKYIPNQTLECYFTPQFSSELFNMCGLNGSMRVKHCGVKIFNTRMAVTMPSVDGFLVTTDKPYFKCYEDTERILFGHGIVGGTAGNIRPSANLLTDAMLHVGTRPNLTPIQLPSYIHTVQFDATTIEPSLIQLPLETYGGVEYYQPGDTIEKSWTLSGPAMNMKEFSTAISSELPIYNPAGTTQNNLQLITGYIGGLLGNFPIARYTTPEIDVVESIARSNRSEAVQSAPSMFLISTPNYTNTTVGATQFTIQTELATTVEYTITVEVNRIANYNWATGYQLQTGLGIQSVNGQTQVVRQMDKRATAFTSRTYGKGPYTI</sequence>
<feature type="compositionally biased region" description="Basic and acidic residues" evidence="1">
    <location>
        <begin position="31"/>
        <end position="49"/>
    </location>
</feature>
<reference evidence="2" key="1">
    <citation type="submission" date="2020-09" db="EMBL/GenBank/DDBJ databases">
        <title>Parvovirus dark matter in the feces of wild birds.</title>
        <authorList>
            <person name="Dai Z."/>
            <person name="Yang S."/>
            <person name="Zhang W."/>
        </authorList>
    </citation>
    <scope>NUCLEOTIDE SEQUENCE</scope>
    <source>
        <strain evidence="2">Thr95par020</strain>
    </source>
</reference>
<protein>
    <submittedName>
        <fullName evidence="2">Uncharacterized protein</fullName>
    </submittedName>
</protein>
<evidence type="ECO:0000256" key="1">
    <source>
        <dbReference type="SAM" id="MobiDB-lite"/>
    </source>
</evidence>
<feature type="region of interest" description="Disordered" evidence="1">
    <location>
        <begin position="31"/>
        <end position="52"/>
    </location>
</feature>
<accession>A0A8A4XE44</accession>